<dbReference type="Proteomes" id="UP001254848">
    <property type="component" value="Unassembled WGS sequence"/>
</dbReference>
<comment type="catalytic activity">
    <reaction evidence="9">
        <text>L-histidinol phosphate + 2-oxoglutarate = 3-(imidazol-4-yl)-2-oxopropyl phosphate + L-glutamate</text>
        <dbReference type="Rhea" id="RHEA:23744"/>
        <dbReference type="ChEBI" id="CHEBI:16810"/>
        <dbReference type="ChEBI" id="CHEBI:29985"/>
        <dbReference type="ChEBI" id="CHEBI:57766"/>
        <dbReference type="ChEBI" id="CHEBI:57980"/>
        <dbReference type="EC" id="2.6.1.9"/>
    </reaction>
</comment>
<feature type="modified residue" description="N6-(pyridoxal phosphate)lysine" evidence="9">
    <location>
        <position position="211"/>
    </location>
</feature>
<evidence type="ECO:0000256" key="8">
    <source>
        <dbReference type="ARBA" id="ARBA00023102"/>
    </source>
</evidence>
<gene>
    <name evidence="9 11" type="primary">hisC</name>
    <name evidence="11" type="ORF">Q4T40_02975</name>
</gene>
<evidence type="ECO:0000256" key="7">
    <source>
        <dbReference type="ARBA" id="ARBA00022898"/>
    </source>
</evidence>
<comment type="pathway">
    <text evidence="9">Amino-acid biosynthesis; L-histidine biosynthesis; L-histidine from 5-phospho-alpha-D-ribose 1-diphosphate: step 7/9.</text>
</comment>
<keyword evidence="7 9" id="KW-0663">Pyridoxal phosphate</keyword>
<evidence type="ECO:0000313" key="12">
    <source>
        <dbReference type="Proteomes" id="UP001254848"/>
    </source>
</evidence>
<evidence type="ECO:0000256" key="9">
    <source>
        <dbReference type="HAMAP-Rule" id="MF_01023"/>
    </source>
</evidence>
<organism evidence="11 12">
    <name type="scientific">Anaeroselena agilis</name>
    <dbReference type="NCBI Taxonomy" id="3063788"/>
    <lineage>
        <taxon>Bacteria</taxon>
        <taxon>Bacillati</taxon>
        <taxon>Bacillota</taxon>
        <taxon>Negativicutes</taxon>
        <taxon>Acetonemataceae</taxon>
        <taxon>Anaeroselena</taxon>
    </lineage>
</organism>
<dbReference type="Pfam" id="PF00155">
    <property type="entry name" value="Aminotran_1_2"/>
    <property type="match status" value="1"/>
</dbReference>
<feature type="domain" description="Aminotransferase class I/classII large" evidence="10">
    <location>
        <begin position="23"/>
        <end position="343"/>
    </location>
</feature>
<evidence type="ECO:0000256" key="5">
    <source>
        <dbReference type="ARBA" id="ARBA00022605"/>
    </source>
</evidence>
<keyword evidence="5 9" id="KW-0028">Amino-acid biosynthesis</keyword>
<evidence type="ECO:0000256" key="1">
    <source>
        <dbReference type="ARBA" id="ARBA00001933"/>
    </source>
</evidence>
<dbReference type="SUPFAM" id="SSF53383">
    <property type="entry name" value="PLP-dependent transferases"/>
    <property type="match status" value="1"/>
</dbReference>
<dbReference type="HAMAP" id="MF_01023">
    <property type="entry name" value="HisC_aminotrans_2"/>
    <property type="match status" value="1"/>
</dbReference>
<dbReference type="GO" id="GO:0004400">
    <property type="term" value="F:histidinol-phosphate transaminase activity"/>
    <property type="evidence" value="ECO:0007669"/>
    <property type="project" value="UniProtKB-EC"/>
</dbReference>
<evidence type="ECO:0000256" key="2">
    <source>
        <dbReference type="ARBA" id="ARBA00007970"/>
    </source>
</evidence>
<name>A0ABU3NTQ9_9FIRM</name>
<evidence type="ECO:0000313" key="11">
    <source>
        <dbReference type="EMBL" id="MDT8900200.1"/>
    </source>
</evidence>
<dbReference type="PANTHER" id="PTHR42885">
    <property type="entry name" value="HISTIDINOL-PHOSPHATE AMINOTRANSFERASE-RELATED"/>
    <property type="match status" value="1"/>
</dbReference>
<keyword evidence="6 9" id="KW-0808">Transferase</keyword>
<comment type="subunit">
    <text evidence="3 9">Homodimer.</text>
</comment>
<keyword evidence="12" id="KW-1185">Reference proteome</keyword>
<dbReference type="EC" id="2.6.1.9" evidence="9"/>
<proteinExistence type="inferred from homology"/>
<dbReference type="NCBIfam" id="TIGR01141">
    <property type="entry name" value="hisC"/>
    <property type="match status" value="1"/>
</dbReference>
<dbReference type="CDD" id="cd00609">
    <property type="entry name" value="AAT_like"/>
    <property type="match status" value="1"/>
</dbReference>
<sequence>MWQIRPGLDTLKSYHVPDIAWPVKLDANERAEAPPPAVQAAIAERLAAVAANRYPEIGQHSLKQALANGLRLEPENIVLGNGSSEVLAAICRVFGGPGRKIVQPSPSFSMYPIYCKLADSVPLTVELDAGFALAPEKVLATALKEQAALIILCNPNNPTGGAMAPEAVEYIVAGARCPVVVDEAYGEFSGQSALPLLGKYRNLIVARTFSKAYGLAAARVGYAAGDREIIAAIGKVLLPYNLNAFSLAAAQAAWEMRGEFAPGIAGTVAERERLAIALRELPAVEVFPSATNFLLVRTGRAKALAEYLAARGVGVRDFSAAPSLAGCLRITVGTGAENDALLAATGKFLHGEV</sequence>
<reference evidence="11 12" key="1">
    <citation type="submission" date="2023-07" db="EMBL/GenBank/DDBJ databases">
        <title>The novel representative of Negativicutes class, Anaeroselena agilis gen. nov. sp. nov.</title>
        <authorList>
            <person name="Prokofeva M.I."/>
            <person name="Elcheninov A.G."/>
            <person name="Klyukina A."/>
            <person name="Kublanov I.V."/>
            <person name="Frolov E.N."/>
            <person name="Podosokorskaya O.A."/>
        </authorList>
    </citation>
    <scope>NUCLEOTIDE SEQUENCE [LARGE SCALE GENOMIC DNA]</scope>
    <source>
        <strain evidence="11 12">4137-cl</strain>
    </source>
</reference>
<evidence type="ECO:0000259" key="10">
    <source>
        <dbReference type="Pfam" id="PF00155"/>
    </source>
</evidence>
<accession>A0ABU3NTQ9</accession>
<keyword evidence="4 9" id="KW-0032">Aminotransferase</keyword>
<protein>
    <recommendedName>
        <fullName evidence="9">Histidinol-phosphate aminotransferase</fullName>
        <ecNumber evidence="9">2.6.1.9</ecNumber>
    </recommendedName>
    <alternativeName>
        <fullName evidence="9">Imidazole acetol-phosphate transaminase</fullName>
    </alternativeName>
</protein>
<comment type="similarity">
    <text evidence="2 9">Belongs to the class-II pyridoxal-phosphate-dependent aminotransferase family. Histidinol-phosphate aminotransferase subfamily.</text>
</comment>
<dbReference type="PROSITE" id="PS00599">
    <property type="entry name" value="AA_TRANSFER_CLASS_2"/>
    <property type="match status" value="1"/>
</dbReference>
<dbReference type="InterPro" id="IPR015422">
    <property type="entry name" value="PyrdxlP-dep_Trfase_small"/>
</dbReference>
<keyword evidence="8 9" id="KW-0368">Histidine biosynthesis</keyword>
<comment type="cofactor">
    <cofactor evidence="1 9">
        <name>pyridoxal 5'-phosphate</name>
        <dbReference type="ChEBI" id="CHEBI:597326"/>
    </cofactor>
</comment>
<dbReference type="InterPro" id="IPR001917">
    <property type="entry name" value="Aminotrans_II_pyridoxalP_BS"/>
</dbReference>
<dbReference type="EMBL" id="JAUOZS010000001">
    <property type="protein sequence ID" value="MDT8900200.1"/>
    <property type="molecule type" value="Genomic_DNA"/>
</dbReference>
<evidence type="ECO:0000256" key="6">
    <source>
        <dbReference type="ARBA" id="ARBA00022679"/>
    </source>
</evidence>
<dbReference type="PANTHER" id="PTHR42885:SF2">
    <property type="entry name" value="HISTIDINOL-PHOSPHATE AMINOTRANSFERASE"/>
    <property type="match status" value="1"/>
</dbReference>
<dbReference type="InterPro" id="IPR015421">
    <property type="entry name" value="PyrdxlP-dep_Trfase_major"/>
</dbReference>
<dbReference type="InterPro" id="IPR015424">
    <property type="entry name" value="PyrdxlP-dep_Trfase"/>
</dbReference>
<evidence type="ECO:0000256" key="3">
    <source>
        <dbReference type="ARBA" id="ARBA00011738"/>
    </source>
</evidence>
<dbReference type="RefSeq" id="WP_413778757.1">
    <property type="nucleotide sequence ID" value="NZ_JAUOZS010000001.1"/>
</dbReference>
<comment type="caution">
    <text evidence="11">The sequence shown here is derived from an EMBL/GenBank/DDBJ whole genome shotgun (WGS) entry which is preliminary data.</text>
</comment>
<dbReference type="InterPro" id="IPR005861">
    <property type="entry name" value="HisP_aminotrans"/>
</dbReference>
<dbReference type="Gene3D" id="3.90.1150.10">
    <property type="entry name" value="Aspartate Aminotransferase, domain 1"/>
    <property type="match status" value="1"/>
</dbReference>
<dbReference type="InterPro" id="IPR004839">
    <property type="entry name" value="Aminotransferase_I/II_large"/>
</dbReference>
<evidence type="ECO:0000256" key="4">
    <source>
        <dbReference type="ARBA" id="ARBA00022576"/>
    </source>
</evidence>
<dbReference type="Gene3D" id="3.40.640.10">
    <property type="entry name" value="Type I PLP-dependent aspartate aminotransferase-like (Major domain)"/>
    <property type="match status" value="1"/>
</dbReference>